<name>A0AAX2AI81_9BACT</name>
<dbReference type="KEGG" id="amyt:AMYT_0769"/>
<sequence>MNDMKAVKNLLYRIGAEAVNEVKELAPIGKGDGKSYRGGNLKKDIQVFDDNIDNLEVSIGNSKLAPYAKFVHCGTKPHKIQAKNKRALKTPFGVRKSVKHPGTKAQPYLEDGLKKYMSSGGLDRALNDTAHEIKDEFIDALKKSLKNATIK</sequence>
<dbReference type="AlphaFoldDB" id="A0AAX2AI81"/>
<dbReference type="EMBL" id="NXID01000016">
    <property type="protein sequence ID" value="RXK16062.1"/>
    <property type="molecule type" value="Genomic_DNA"/>
</dbReference>
<comment type="caution">
    <text evidence="1">The sequence shown here is derived from an EMBL/GenBank/DDBJ whole genome shotgun (WGS) entry which is preliminary data.</text>
</comment>
<evidence type="ECO:0000313" key="2">
    <source>
        <dbReference type="Proteomes" id="UP000290092"/>
    </source>
</evidence>
<keyword evidence="2" id="KW-1185">Reference proteome</keyword>
<evidence type="ECO:0008006" key="3">
    <source>
        <dbReference type="Google" id="ProtNLM"/>
    </source>
</evidence>
<proteinExistence type="predicted"/>
<dbReference type="RefSeq" id="WP_114841237.1">
    <property type="nucleotide sequence ID" value="NZ_CP031219.1"/>
</dbReference>
<protein>
    <recommendedName>
        <fullName evidence="3">HK97 gp10 family phage protein</fullName>
    </recommendedName>
</protein>
<reference evidence="1 2" key="1">
    <citation type="submission" date="2017-09" db="EMBL/GenBank/DDBJ databases">
        <title>Genomics of the genus Arcobacter.</title>
        <authorList>
            <person name="Perez-Cataluna A."/>
            <person name="Figueras M.J."/>
            <person name="Salas-Masso N."/>
        </authorList>
    </citation>
    <scope>NUCLEOTIDE SEQUENCE [LARGE SCALE GENOMIC DNA]</scope>
    <source>
        <strain evidence="1 2">CECT 7386</strain>
    </source>
</reference>
<dbReference type="Proteomes" id="UP000290092">
    <property type="component" value="Unassembled WGS sequence"/>
</dbReference>
<gene>
    <name evidence="1" type="ORF">CP985_05670</name>
</gene>
<accession>A0AAX2AI81</accession>
<evidence type="ECO:0000313" key="1">
    <source>
        <dbReference type="EMBL" id="RXK16062.1"/>
    </source>
</evidence>
<organism evidence="1 2">
    <name type="scientific">Malaciobacter mytili LMG 24559</name>
    <dbReference type="NCBI Taxonomy" id="1032238"/>
    <lineage>
        <taxon>Bacteria</taxon>
        <taxon>Pseudomonadati</taxon>
        <taxon>Campylobacterota</taxon>
        <taxon>Epsilonproteobacteria</taxon>
        <taxon>Campylobacterales</taxon>
        <taxon>Arcobacteraceae</taxon>
        <taxon>Malaciobacter</taxon>
    </lineage>
</organism>